<dbReference type="Proteomes" id="UP001176961">
    <property type="component" value="Unassembled WGS sequence"/>
</dbReference>
<keyword evidence="2" id="KW-1185">Reference proteome</keyword>
<proteinExistence type="predicted"/>
<dbReference type="AlphaFoldDB" id="A0AA36HFV9"/>
<evidence type="ECO:0000313" key="1">
    <source>
        <dbReference type="EMBL" id="CAJ0609853.1"/>
    </source>
</evidence>
<evidence type="ECO:0000313" key="2">
    <source>
        <dbReference type="Proteomes" id="UP001176961"/>
    </source>
</evidence>
<gene>
    <name evidence="1" type="ORF">CYNAS_LOCUS21836</name>
</gene>
<reference evidence="1" key="1">
    <citation type="submission" date="2023-07" db="EMBL/GenBank/DDBJ databases">
        <authorList>
            <consortium name="CYATHOMIX"/>
        </authorList>
    </citation>
    <scope>NUCLEOTIDE SEQUENCE</scope>
    <source>
        <strain evidence="1">N/A</strain>
    </source>
</reference>
<comment type="caution">
    <text evidence="1">The sequence shown here is derived from an EMBL/GenBank/DDBJ whole genome shotgun (WGS) entry which is preliminary data.</text>
</comment>
<protein>
    <submittedName>
        <fullName evidence="1">Uncharacterized protein</fullName>
    </submittedName>
</protein>
<name>A0AA36HFV9_CYLNA</name>
<organism evidence="1 2">
    <name type="scientific">Cylicocyclus nassatus</name>
    <name type="common">Nematode worm</name>
    <dbReference type="NCBI Taxonomy" id="53992"/>
    <lineage>
        <taxon>Eukaryota</taxon>
        <taxon>Metazoa</taxon>
        <taxon>Ecdysozoa</taxon>
        <taxon>Nematoda</taxon>
        <taxon>Chromadorea</taxon>
        <taxon>Rhabditida</taxon>
        <taxon>Rhabditina</taxon>
        <taxon>Rhabditomorpha</taxon>
        <taxon>Strongyloidea</taxon>
        <taxon>Strongylidae</taxon>
        <taxon>Cylicocyclus</taxon>
    </lineage>
</organism>
<accession>A0AA36HFV9</accession>
<sequence>MRSALRHVVDWHGHVHLPHDEFYQFSHFINFPYSIRYRVFSYYLVKHSLFNTSQYSWSVYLFINDRLCANIRQVNVNNKKMGQISLRTYRLFLTRKHTDMSWHSSSNET</sequence>
<dbReference type="EMBL" id="CATQJL010000326">
    <property type="protein sequence ID" value="CAJ0609853.1"/>
    <property type="molecule type" value="Genomic_DNA"/>
</dbReference>